<keyword evidence="3" id="KW-0732">Signal</keyword>
<dbReference type="InterPro" id="IPR029058">
    <property type="entry name" value="AB_hydrolase_fold"/>
</dbReference>
<feature type="domain" description="Peptidase S9 prolyl oligopeptidase catalytic" evidence="4">
    <location>
        <begin position="450"/>
        <end position="658"/>
    </location>
</feature>
<dbReference type="Gene3D" id="3.40.50.1820">
    <property type="entry name" value="alpha/beta hydrolase"/>
    <property type="match status" value="1"/>
</dbReference>
<dbReference type="EMBL" id="JBFWIC010000013">
    <property type="protein sequence ID" value="MEZ0475128.1"/>
    <property type="molecule type" value="Genomic_DNA"/>
</dbReference>
<evidence type="ECO:0000256" key="1">
    <source>
        <dbReference type="ARBA" id="ARBA00022801"/>
    </source>
</evidence>
<evidence type="ECO:0000313" key="6">
    <source>
        <dbReference type="Proteomes" id="UP001566331"/>
    </source>
</evidence>
<dbReference type="SUPFAM" id="SSF50993">
    <property type="entry name" value="Peptidase/esterase 'gauge' domain"/>
    <property type="match status" value="1"/>
</dbReference>
<dbReference type="RefSeq" id="WP_370564223.1">
    <property type="nucleotide sequence ID" value="NZ_JBFWIB010000007.1"/>
</dbReference>
<comment type="caution">
    <text evidence="5">The sequence shown here is derived from an EMBL/GenBank/DDBJ whole genome shotgun (WGS) entry which is preliminary data.</text>
</comment>
<dbReference type="InterPro" id="IPR011042">
    <property type="entry name" value="6-blade_b-propeller_TolB-like"/>
</dbReference>
<dbReference type="GO" id="GO:0016787">
    <property type="term" value="F:hydrolase activity"/>
    <property type="evidence" value="ECO:0007669"/>
    <property type="project" value="UniProtKB-KW"/>
</dbReference>
<reference evidence="5 6" key="1">
    <citation type="submission" date="2024-07" db="EMBL/GenBank/DDBJ databases">
        <title>Luteimonas salilacus sp. nov., isolated from the shore soil of Salt Lake in Tibet of China.</title>
        <authorList>
            <person name="Zhang X."/>
            <person name="Li A."/>
        </authorList>
    </citation>
    <scope>NUCLEOTIDE SEQUENCE [LARGE SCALE GENOMIC DNA]</scope>
    <source>
        <strain evidence="5 6">B3-2-R+30</strain>
    </source>
</reference>
<evidence type="ECO:0000256" key="3">
    <source>
        <dbReference type="SAM" id="SignalP"/>
    </source>
</evidence>
<accession>A0ABV4HSN3</accession>
<dbReference type="Pfam" id="PF07676">
    <property type="entry name" value="PD40"/>
    <property type="match status" value="1"/>
</dbReference>
<dbReference type="PANTHER" id="PTHR42776:SF27">
    <property type="entry name" value="DIPEPTIDYL PEPTIDASE FAMILY MEMBER 6"/>
    <property type="match status" value="1"/>
</dbReference>
<dbReference type="InterPro" id="IPR011659">
    <property type="entry name" value="WD40"/>
</dbReference>
<dbReference type="InterPro" id="IPR002470">
    <property type="entry name" value="Peptidase_S9A"/>
</dbReference>
<feature type="signal peptide" evidence="3">
    <location>
        <begin position="1"/>
        <end position="20"/>
    </location>
</feature>
<sequence length="669" mass="72866">MPRTALLAPILALACVPALAQTGDASSQAVVREERGNRVTENVPEIPAELLQRLNRYQNTRGASVAGWTRDGCLLVGTRFAETTQAHRVCEPLGMREQLTFEAERIGIGDTAPAGSGLDGFVYSKDVGGDEFWQLFWYDLATRESTLLTDGKRSRNEEPLFSHDGGRLAYSSTARNGTDTDVWVMDFASRQARPVVTEGGNWGAEDFSPDGGRMLVTRYVSINEWYPGEVDLASGELRMFPVDGGKAGFGGFRYAPDGDGVFYVSDEPIDGEPQEFRTLRYHAPGSGAPKILSGHIPWDVSGFEVSDDGRHLVYATNEDGIARLHLLRLPGLTPAALPELPVGVFGGASFSPDGRRLALTLNTATSPSDVYVIDLAGGGLARWTRSEVGGLDSDAFVAPTLIRYPTFDAVDGRPRTIPAFYYTPKAPAPGGKYPVVVSIHGGPEGQALPTFNPTFQFLANELGVAVLVPNVRGSSGYGKTYLQLDNGMRREDSVKDIGALLDWIAQQPELDGERVGVYGGSYGGYMVLASLMHYSDRIRAGIDIVGISHFGTFLKNTEDYRRDLRRAEYGDERDPEMAAHFERISPLSNAGRIAAPLFVAQGRNDPRVPYTEAEQIVEAVRNNGQPVWFLMFDDEGHGFAKKSNSDYFGAAAVLFWQRFLLDHGTGATD</sequence>
<dbReference type="PROSITE" id="PS51257">
    <property type="entry name" value="PROKAR_LIPOPROTEIN"/>
    <property type="match status" value="1"/>
</dbReference>
<evidence type="ECO:0000259" key="4">
    <source>
        <dbReference type="Pfam" id="PF00326"/>
    </source>
</evidence>
<keyword evidence="2" id="KW-0720">Serine protease</keyword>
<gene>
    <name evidence="5" type="ORF">AB6713_10950</name>
</gene>
<keyword evidence="2" id="KW-0645">Protease</keyword>
<evidence type="ECO:0000313" key="5">
    <source>
        <dbReference type="EMBL" id="MEZ0475128.1"/>
    </source>
</evidence>
<keyword evidence="6" id="KW-1185">Reference proteome</keyword>
<dbReference type="Pfam" id="PF00326">
    <property type="entry name" value="Peptidase_S9"/>
    <property type="match status" value="1"/>
</dbReference>
<organism evidence="5 6">
    <name type="scientific">Luteimonas salinilitoris</name>
    <dbReference type="NCBI Taxonomy" id="3237697"/>
    <lineage>
        <taxon>Bacteria</taxon>
        <taxon>Pseudomonadati</taxon>
        <taxon>Pseudomonadota</taxon>
        <taxon>Gammaproteobacteria</taxon>
        <taxon>Lysobacterales</taxon>
        <taxon>Lysobacteraceae</taxon>
        <taxon>Luteimonas</taxon>
    </lineage>
</organism>
<dbReference type="SUPFAM" id="SSF53474">
    <property type="entry name" value="alpha/beta-Hydrolases"/>
    <property type="match status" value="1"/>
</dbReference>
<protein>
    <submittedName>
        <fullName evidence="5">Alpha/beta fold hydrolase</fullName>
    </submittedName>
</protein>
<proteinExistence type="predicted"/>
<dbReference type="InterPro" id="IPR001375">
    <property type="entry name" value="Peptidase_S9_cat"/>
</dbReference>
<feature type="chain" id="PRO_5045690104" evidence="3">
    <location>
        <begin position="21"/>
        <end position="669"/>
    </location>
</feature>
<evidence type="ECO:0000256" key="2">
    <source>
        <dbReference type="ARBA" id="ARBA00022825"/>
    </source>
</evidence>
<keyword evidence="1 5" id="KW-0378">Hydrolase</keyword>
<dbReference type="PRINTS" id="PR00862">
    <property type="entry name" value="PROLIGOPTASE"/>
</dbReference>
<dbReference type="PANTHER" id="PTHR42776">
    <property type="entry name" value="SERINE PEPTIDASE S9 FAMILY MEMBER"/>
    <property type="match status" value="1"/>
</dbReference>
<name>A0ABV4HSN3_9GAMM</name>
<dbReference type="Proteomes" id="UP001566331">
    <property type="component" value="Unassembled WGS sequence"/>
</dbReference>
<dbReference type="Gene3D" id="2.120.10.30">
    <property type="entry name" value="TolB, C-terminal domain"/>
    <property type="match status" value="2"/>
</dbReference>